<dbReference type="InterPro" id="IPR026590">
    <property type="entry name" value="Ssirtuin_cat_dom"/>
</dbReference>
<dbReference type="InterPro" id="IPR031818">
    <property type="entry name" value="Hri1"/>
</dbReference>
<gene>
    <name evidence="12" type="ORF">RDB_LOCUS146238</name>
</gene>
<dbReference type="GO" id="GO:0046872">
    <property type="term" value="F:metal ion binding"/>
    <property type="evidence" value="ECO:0007669"/>
    <property type="project" value="UniProtKB-KW"/>
</dbReference>
<evidence type="ECO:0000256" key="9">
    <source>
        <dbReference type="PROSITE-ProRule" id="PRU00236"/>
    </source>
</evidence>
<keyword evidence="7" id="KW-0520">NAD</keyword>
<dbReference type="InterPro" id="IPR026591">
    <property type="entry name" value="Sirtuin_cat_small_dom_sf"/>
</dbReference>
<organism evidence="12 13">
    <name type="scientific">Rhizoctonia solani</name>
    <dbReference type="NCBI Taxonomy" id="456999"/>
    <lineage>
        <taxon>Eukaryota</taxon>
        <taxon>Fungi</taxon>
        <taxon>Dikarya</taxon>
        <taxon>Basidiomycota</taxon>
        <taxon>Agaricomycotina</taxon>
        <taxon>Agaricomycetes</taxon>
        <taxon>Cantharellales</taxon>
        <taxon>Ceratobasidiaceae</taxon>
        <taxon>Rhizoctonia</taxon>
    </lineage>
</organism>
<evidence type="ECO:0000256" key="1">
    <source>
        <dbReference type="ARBA" id="ARBA00001947"/>
    </source>
</evidence>
<keyword evidence="8" id="KW-0496">Mitochondrion</keyword>
<comment type="caution">
    <text evidence="12">The sequence shown here is derived from an EMBL/GenBank/DDBJ whole genome shotgun (WGS) entry which is preliminary data.</text>
</comment>
<evidence type="ECO:0000256" key="7">
    <source>
        <dbReference type="ARBA" id="ARBA00023027"/>
    </source>
</evidence>
<protein>
    <recommendedName>
        <fullName evidence="11">Deacetylase sirtuin-type domain-containing protein</fullName>
    </recommendedName>
</protein>
<dbReference type="Proteomes" id="UP000663841">
    <property type="component" value="Unassembled WGS sequence"/>
</dbReference>
<dbReference type="Gene3D" id="3.40.50.1220">
    <property type="entry name" value="TPP-binding domain"/>
    <property type="match status" value="1"/>
</dbReference>
<feature type="active site" description="Proton acceptor" evidence="9">
    <location>
        <position position="199"/>
    </location>
</feature>
<evidence type="ECO:0000313" key="13">
    <source>
        <dbReference type="Proteomes" id="UP000663841"/>
    </source>
</evidence>
<evidence type="ECO:0000259" key="11">
    <source>
        <dbReference type="PROSITE" id="PS50305"/>
    </source>
</evidence>
<feature type="binding site" evidence="9">
    <location>
        <position position="239"/>
    </location>
    <ligand>
        <name>Zn(2+)</name>
        <dbReference type="ChEBI" id="CHEBI:29105"/>
    </ligand>
</feature>
<feature type="compositionally biased region" description="Polar residues" evidence="10">
    <location>
        <begin position="469"/>
        <end position="482"/>
    </location>
</feature>
<comment type="subcellular location">
    <subcellularLocation>
        <location evidence="2">Mitochondrion</location>
    </subcellularLocation>
</comment>
<feature type="region of interest" description="Disordered" evidence="10">
    <location>
        <begin position="467"/>
        <end position="489"/>
    </location>
</feature>
<dbReference type="InterPro" id="IPR050134">
    <property type="entry name" value="NAD-dep_sirtuin_deacylases"/>
</dbReference>
<feature type="binding site" evidence="9">
    <location>
        <position position="244"/>
    </location>
    <ligand>
        <name>Zn(2+)</name>
        <dbReference type="ChEBI" id="CHEBI:29105"/>
    </ligand>
</feature>
<keyword evidence="4" id="KW-0808">Transferase</keyword>
<keyword evidence="5 9" id="KW-0479">Metal-binding</keyword>
<reference evidence="12" key="1">
    <citation type="submission" date="2021-01" db="EMBL/GenBank/DDBJ databases">
        <authorList>
            <person name="Kaushik A."/>
        </authorList>
    </citation>
    <scope>NUCLEOTIDE SEQUENCE</scope>
    <source>
        <strain evidence="12">AG3-T5</strain>
    </source>
</reference>
<dbReference type="Pfam" id="PF16815">
    <property type="entry name" value="HRI1"/>
    <property type="match status" value="1"/>
</dbReference>
<dbReference type="GO" id="GO:0070403">
    <property type="term" value="F:NAD+ binding"/>
    <property type="evidence" value="ECO:0007669"/>
    <property type="project" value="InterPro"/>
</dbReference>
<feature type="domain" description="Deacetylase sirtuin-type" evidence="11">
    <location>
        <begin position="64"/>
        <end position="338"/>
    </location>
</feature>
<keyword evidence="6 9" id="KW-0862">Zinc</keyword>
<dbReference type="GO" id="GO:0005634">
    <property type="term" value="C:nucleus"/>
    <property type="evidence" value="ECO:0007669"/>
    <property type="project" value="TreeGrafter"/>
</dbReference>
<dbReference type="GO" id="GO:0005739">
    <property type="term" value="C:mitochondrion"/>
    <property type="evidence" value="ECO:0007669"/>
    <property type="project" value="UniProtKB-SubCell"/>
</dbReference>
<comment type="cofactor">
    <cofactor evidence="1">
        <name>Zn(2+)</name>
        <dbReference type="ChEBI" id="CHEBI:29105"/>
    </cofactor>
</comment>
<dbReference type="EMBL" id="CAJMWW010000225">
    <property type="protein sequence ID" value="CAE6458913.1"/>
    <property type="molecule type" value="Genomic_DNA"/>
</dbReference>
<dbReference type="PANTHER" id="PTHR11085:SF6">
    <property type="entry name" value="NAD-DEPENDENT PROTEIN DEACETYLASE SIRTUIN-2"/>
    <property type="match status" value="1"/>
</dbReference>
<evidence type="ECO:0000256" key="2">
    <source>
        <dbReference type="ARBA" id="ARBA00004173"/>
    </source>
</evidence>
<dbReference type="PANTHER" id="PTHR11085">
    <property type="entry name" value="NAD-DEPENDENT PROTEIN DEACYLASE SIRTUIN-5, MITOCHONDRIAL-RELATED"/>
    <property type="match status" value="1"/>
</dbReference>
<evidence type="ECO:0000256" key="4">
    <source>
        <dbReference type="ARBA" id="ARBA00022679"/>
    </source>
</evidence>
<evidence type="ECO:0000256" key="6">
    <source>
        <dbReference type="ARBA" id="ARBA00022833"/>
    </source>
</evidence>
<dbReference type="PROSITE" id="PS50305">
    <property type="entry name" value="SIRTUIN"/>
    <property type="match status" value="1"/>
</dbReference>
<dbReference type="Gene3D" id="3.30.1600.10">
    <property type="entry name" value="SIR2/SIRT2 'Small Domain"/>
    <property type="match status" value="1"/>
</dbReference>
<dbReference type="GO" id="GO:0017136">
    <property type="term" value="F:histone deacetylase activity, NAD-dependent"/>
    <property type="evidence" value="ECO:0007669"/>
    <property type="project" value="TreeGrafter"/>
</dbReference>
<evidence type="ECO:0000256" key="10">
    <source>
        <dbReference type="SAM" id="MobiDB-lite"/>
    </source>
</evidence>
<evidence type="ECO:0000256" key="8">
    <source>
        <dbReference type="ARBA" id="ARBA00023128"/>
    </source>
</evidence>
<dbReference type="InterPro" id="IPR043047">
    <property type="entry name" value="Hri1_N_sf"/>
</dbReference>
<accession>A0A8H3GNQ7</accession>
<dbReference type="InterPro" id="IPR003000">
    <property type="entry name" value="Sirtuin"/>
</dbReference>
<evidence type="ECO:0000256" key="3">
    <source>
        <dbReference type="ARBA" id="ARBA00006924"/>
    </source>
</evidence>
<proteinExistence type="inferred from homology"/>
<sequence>MSQSNLLSRLAASINQQQQQQQQRELTVEDSNDDGITEEELEEIWARVADPHGSDGIILREDPKVLETCDLAGIAKYLKSGTGYGNGKRKVVLMVGAGISTSAGIPDFRSPNTGLYANLARLRLPYPEAVFDIHFFRDNPLPFYTLAHELYPGKFRPTVTHSFIKLLSDKGMLHMCFTQNIDTLERLAGVPPEKLIEAHGSFADNHCVDCGAEFPSDEMRKLVMTPNPNVPGGVNVPKCKDPKCGGLVKPDIVFFGESLPDKFHESLHTLAFADLALVIGTSLTVHPFARLPEMVSDRCPRALLNMQPAGYFEGPDDVVHLAPCDDAVRELCDLLGWREELEKLWAETESLVTVPSTPTPSILSPPSASDRSQFEASQEAVEAHLVKLMAKNLNLGAAEKNAQAVAEDTAATMATRSTPSTSQRKATASIRVSLAWVPEPAPVPDEESVLVLTAPTGQYVDVRIKLPSPDSSTTTSQLSATPINDPAHVPPSSTLGWAFAGSATRTEDGKGGRWSRLVDSRTTDPGGEVDEGQEETLPNGDTKEMGVMGGKEYVEVWRGLDIGSAPRVWVAEKKGTDAGMIVQVGSWAQGVVRDAGNVSVFRARLEDEKWVDVYRVGEAGAFPVVGGALEGWETVATK</sequence>
<evidence type="ECO:0000256" key="5">
    <source>
        <dbReference type="ARBA" id="ARBA00022723"/>
    </source>
</evidence>
<feature type="binding site" evidence="9">
    <location>
        <position position="210"/>
    </location>
    <ligand>
        <name>Zn(2+)</name>
        <dbReference type="ChEBI" id="CHEBI:29105"/>
    </ligand>
</feature>
<dbReference type="CDD" id="cd01408">
    <property type="entry name" value="SIRT1"/>
    <property type="match status" value="1"/>
</dbReference>
<dbReference type="AlphaFoldDB" id="A0A8H3GNQ7"/>
<feature type="compositionally biased region" description="Basic and acidic residues" evidence="10">
    <location>
        <begin position="505"/>
        <end position="522"/>
    </location>
</feature>
<evidence type="ECO:0000313" key="12">
    <source>
        <dbReference type="EMBL" id="CAE6458913.1"/>
    </source>
</evidence>
<name>A0A8H3GNQ7_9AGAM</name>
<dbReference type="InterPro" id="IPR029035">
    <property type="entry name" value="DHS-like_NAD/FAD-binding_dom"/>
</dbReference>
<dbReference type="SUPFAM" id="SSF52467">
    <property type="entry name" value="DHS-like NAD/FAD-binding domain"/>
    <property type="match status" value="1"/>
</dbReference>
<dbReference type="Pfam" id="PF02146">
    <property type="entry name" value="SIR2"/>
    <property type="match status" value="1"/>
</dbReference>
<comment type="similarity">
    <text evidence="3">Belongs to the sirtuin family. Class I subfamily.</text>
</comment>
<feature type="region of interest" description="Disordered" evidence="10">
    <location>
        <begin position="503"/>
        <end position="544"/>
    </location>
</feature>
<dbReference type="Gene3D" id="2.40.128.320">
    <property type="entry name" value="Protein HRI1, N-terminal domain"/>
    <property type="match status" value="1"/>
</dbReference>
<feature type="binding site" evidence="9">
    <location>
        <position position="207"/>
    </location>
    <ligand>
        <name>Zn(2+)</name>
        <dbReference type="ChEBI" id="CHEBI:29105"/>
    </ligand>
</feature>